<sequence>MAMTEADYLAKASDPTTSGAELEALWIEIGSFTFPLGGSAATRIQHTIAKNPNLTPHLAKQCFGQLSSSLADNPALSLLFLENPTLAEQAAELTLLRMTRRTDSPATILEILTRHSIPQVREAARLHVTLFGEATEEQVRQELQSIPVGGKANLTELHSWGLVPGWLATHHKIKTMPPQLPKNNLVLDPNPLTASESKWIQELLQLYMAEPTRPPFGTARESGQGWAMTLCKVAVPLDVLVLTGDWDILLLRSDTPENLKPGLIAESSRWKNGLVGTLARAACLSGWYLHEEALSTRWIRRLGAALNPRLTEKDQKRLMDDANAIVRAVARDSKLRDRIMDYGCDGAV</sequence>
<protein>
    <submittedName>
        <fullName evidence="1">Uncharacterized protein</fullName>
    </submittedName>
</protein>
<dbReference type="RefSeq" id="WP_184203554.1">
    <property type="nucleotide sequence ID" value="NZ_JACHGW010000007.1"/>
</dbReference>
<reference evidence="1 2" key="1">
    <citation type="submission" date="2020-08" db="EMBL/GenBank/DDBJ databases">
        <title>Genomic Encyclopedia of Type Strains, Phase IV (KMG-IV): sequencing the most valuable type-strain genomes for metagenomic binning, comparative biology and taxonomic classification.</title>
        <authorList>
            <person name="Goeker M."/>
        </authorList>
    </citation>
    <scope>NUCLEOTIDE SEQUENCE [LARGE SCALE GENOMIC DNA]</scope>
    <source>
        <strain evidence="1 2">DSM 23562</strain>
    </source>
</reference>
<accession>A0A7W9W9M6</accession>
<comment type="caution">
    <text evidence="1">The sequence shown here is derived from an EMBL/GenBank/DDBJ whole genome shotgun (WGS) entry which is preliminary data.</text>
</comment>
<proteinExistence type="predicted"/>
<evidence type="ECO:0000313" key="2">
    <source>
        <dbReference type="Proteomes" id="UP000520814"/>
    </source>
</evidence>
<keyword evidence="2" id="KW-1185">Reference proteome</keyword>
<evidence type="ECO:0000313" key="1">
    <source>
        <dbReference type="EMBL" id="MBB6053461.1"/>
    </source>
</evidence>
<name>A0A7W9W9M6_ARMRO</name>
<dbReference type="AlphaFoldDB" id="A0A7W9W9M6"/>
<dbReference type="Proteomes" id="UP000520814">
    <property type="component" value="Unassembled WGS sequence"/>
</dbReference>
<organism evidence="1 2">
    <name type="scientific">Armatimonas rosea</name>
    <dbReference type="NCBI Taxonomy" id="685828"/>
    <lineage>
        <taxon>Bacteria</taxon>
        <taxon>Bacillati</taxon>
        <taxon>Armatimonadota</taxon>
        <taxon>Armatimonadia</taxon>
        <taxon>Armatimonadales</taxon>
        <taxon>Armatimonadaceae</taxon>
        <taxon>Armatimonas</taxon>
    </lineage>
</organism>
<dbReference type="EMBL" id="JACHGW010000007">
    <property type="protein sequence ID" value="MBB6053461.1"/>
    <property type="molecule type" value="Genomic_DNA"/>
</dbReference>
<gene>
    <name evidence="1" type="ORF">HNQ39_005296</name>
</gene>